<dbReference type="GeneID" id="36576242"/>
<dbReference type="InterPro" id="IPR001965">
    <property type="entry name" value="Znf_PHD"/>
</dbReference>
<feature type="region of interest" description="Disordered" evidence="7">
    <location>
        <begin position="344"/>
        <end position="420"/>
    </location>
</feature>
<feature type="region of interest" description="Disordered" evidence="7">
    <location>
        <begin position="128"/>
        <end position="227"/>
    </location>
</feature>
<dbReference type="PROSITE" id="PS01359">
    <property type="entry name" value="ZF_PHD_1"/>
    <property type="match status" value="1"/>
</dbReference>
<dbReference type="SMART" id="SM00249">
    <property type="entry name" value="PHD"/>
    <property type="match status" value="1"/>
</dbReference>
<evidence type="ECO:0000256" key="1">
    <source>
        <dbReference type="ARBA" id="ARBA00002311"/>
    </source>
</evidence>
<dbReference type="GO" id="GO:0006368">
    <property type="term" value="P:transcription elongation by RNA polymerase II"/>
    <property type="evidence" value="ECO:0007669"/>
    <property type="project" value="TreeGrafter"/>
</dbReference>
<dbReference type="EMBL" id="KZ679011">
    <property type="protein sequence ID" value="PSS18558.1"/>
    <property type="molecule type" value="Genomic_DNA"/>
</dbReference>
<feature type="region of interest" description="Disordered" evidence="7">
    <location>
        <begin position="682"/>
        <end position="756"/>
    </location>
</feature>
<evidence type="ECO:0000256" key="7">
    <source>
        <dbReference type="SAM" id="MobiDB-lite"/>
    </source>
</evidence>
<dbReference type="GO" id="GO:0006362">
    <property type="term" value="P:transcription elongation by RNA polymerase I"/>
    <property type="evidence" value="ECO:0007669"/>
    <property type="project" value="TreeGrafter"/>
</dbReference>
<dbReference type="RefSeq" id="XP_024720910.1">
    <property type="nucleotide sequence ID" value="XM_024868161.1"/>
</dbReference>
<dbReference type="InterPro" id="IPR055499">
    <property type="entry name" value="DUF7071"/>
</dbReference>
<evidence type="ECO:0000256" key="4">
    <source>
        <dbReference type="ARBA" id="ARBA00022723"/>
    </source>
</evidence>
<evidence type="ECO:0000256" key="3">
    <source>
        <dbReference type="ARBA" id="ARBA00021616"/>
    </source>
</evidence>
<feature type="compositionally biased region" description="Polar residues" evidence="7">
    <location>
        <begin position="379"/>
        <end position="389"/>
    </location>
</feature>
<evidence type="ECO:0000259" key="8">
    <source>
        <dbReference type="PROSITE" id="PS51321"/>
    </source>
</evidence>
<dbReference type="OrthoDB" id="79252at2759"/>
<evidence type="ECO:0000256" key="6">
    <source>
        <dbReference type="ARBA" id="ARBA00022833"/>
    </source>
</evidence>
<dbReference type="InParanoid" id="A0A2T3B1Y0"/>
<dbReference type="GO" id="GO:0031440">
    <property type="term" value="P:regulation of mRNA 3'-end processing"/>
    <property type="evidence" value="ECO:0007669"/>
    <property type="project" value="TreeGrafter"/>
</dbReference>
<name>A0A2T3B1Y0_AMORE</name>
<dbReference type="STRING" id="857342.A0A2T3B1Y0"/>
<dbReference type="InterPro" id="IPR019787">
    <property type="entry name" value="Znf_PHD-finger"/>
</dbReference>
<feature type="compositionally biased region" description="Basic and acidic residues" evidence="7">
    <location>
        <begin position="743"/>
        <end position="756"/>
    </location>
</feature>
<evidence type="ECO:0000313" key="9">
    <source>
        <dbReference type="EMBL" id="PSS18558.1"/>
    </source>
</evidence>
<keyword evidence="4" id="KW-0479">Metal-binding</keyword>
<dbReference type="Gene3D" id="1.10.472.30">
    <property type="entry name" value="Transcription elongation factor S-II, central domain"/>
    <property type="match status" value="1"/>
</dbReference>
<feature type="compositionally biased region" description="Basic and acidic residues" evidence="7">
    <location>
        <begin position="176"/>
        <end position="185"/>
    </location>
</feature>
<feature type="region of interest" description="Disordered" evidence="7">
    <location>
        <begin position="433"/>
        <end position="521"/>
    </location>
</feature>
<dbReference type="CDD" id="cd21538">
    <property type="entry name" value="SPOC_TFIIS"/>
    <property type="match status" value="1"/>
</dbReference>
<feature type="compositionally biased region" description="Basic and acidic residues" evidence="7">
    <location>
        <begin position="19"/>
        <end position="32"/>
    </location>
</feature>
<feature type="compositionally biased region" description="Basic and acidic residues" evidence="7">
    <location>
        <begin position="128"/>
        <end position="141"/>
    </location>
</feature>
<feature type="compositionally biased region" description="Basic and acidic residues" evidence="7">
    <location>
        <begin position="402"/>
        <end position="417"/>
    </location>
</feature>
<reference evidence="9 10" key="1">
    <citation type="journal article" date="2018" name="New Phytol.">
        <title>Comparative genomics and transcriptomics depict ericoid mycorrhizal fungi as versatile saprotrophs and plant mutualists.</title>
        <authorList>
            <person name="Martino E."/>
            <person name="Morin E."/>
            <person name="Grelet G.A."/>
            <person name="Kuo A."/>
            <person name="Kohler A."/>
            <person name="Daghino S."/>
            <person name="Barry K.W."/>
            <person name="Cichocki N."/>
            <person name="Clum A."/>
            <person name="Dockter R.B."/>
            <person name="Hainaut M."/>
            <person name="Kuo R.C."/>
            <person name="LaButti K."/>
            <person name="Lindahl B.D."/>
            <person name="Lindquist E.A."/>
            <person name="Lipzen A."/>
            <person name="Khouja H.R."/>
            <person name="Magnuson J."/>
            <person name="Murat C."/>
            <person name="Ohm R.A."/>
            <person name="Singer S.W."/>
            <person name="Spatafora J.W."/>
            <person name="Wang M."/>
            <person name="Veneault-Fourrey C."/>
            <person name="Henrissat B."/>
            <person name="Grigoriev I.V."/>
            <person name="Martin F.M."/>
            <person name="Perotto S."/>
        </authorList>
    </citation>
    <scope>NUCLEOTIDE SEQUENCE [LARGE SCALE GENOMIC DNA]</scope>
    <source>
        <strain evidence="9 10">ATCC 22711</strain>
    </source>
</reference>
<dbReference type="Pfam" id="PF23257">
    <property type="entry name" value="DUF7071"/>
    <property type="match status" value="1"/>
</dbReference>
<dbReference type="Proteomes" id="UP000241818">
    <property type="component" value="Unassembled WGS sequence"/>
</dbReference>
<feature type="domain" description="TFIIS central" evidence="8">
    <location>
        <begin position="236"/>
        <end position="361"/>
    </location>
</feature>
<feature type="compositionally biased region" description="Polar residues" evidence="7">
    <location>
        <begin position="682"/>
        <end position="723"/>
    </location>
</feature>
<dbReference type="GO" id="GO:0008270">
    <property type="term" value="F:zinc ion binding"/>
    <property type="evidence" value="ECO:0007669"/>
    <property type="project" value="UniProtKB-KW"/>
</dbReference>
<feature type="compositionally biased region" description="Basic and acidic residues" evidence="7">
    <location>
        <begin position="195"/>
        <end position="209"/>
    </location>
</feature>
<feature type="region of interest" description="Disordered" evidence="7">
    <location>
        <begin position="1"/>
        <end position="49"/>
    </location>
</feature>
<dbReference type="Pfam" id="PF00628">
    <property type="entry name" value="PHD"/>
    <property type="match status" value="1"/>
</dbReference>
<dbReference type="SUPFAM" id="SSF57903">
    <property type="entry name" value="FYVE/PHD zinc finger"/>
    <property type="match status" value="1"/>
</dbReference>
<proteinExistence type="inferred from homology"/>
<dbReference type="PANTHER" id="PTHR11477:SF11">
    <property type="entry name" value="TRANSCRIPTION FACTOR BYE1"/>
    <property type="match status" value="1"/>
</dbReference>
<evidence type="ECO:0000256" key="2">
    <source>
        <dbReference type="ARBA" id="ARBA00011050"/>
    </source>
</evidence>
<dbReference type="AlphaFoldDB" id="A0A2T3B1Y0"/>
<dbReference type="InterPro" id="IPR036575">
    <property type="entry name" value="TFIIS_cen_dom_sf"/>
</dbReference>
<dbReference type="Gene3D" id="3.30.40.10">
    <property type="entry name" value="Zinc/RING finger domain, C3HC4 (zinc finger)"/>
    <property type="match status" value="1"/>
</dbReference>
<evidence type="ECO:0000256" key="5">
    <source>
        <dbReference type="ARBA" id="ARBA00022771"/>
    </source>
</evidence>
<dbReference type="PROSITE" id="PS51321">
    <property type="entry name" value="TFIIS_CENTRAL"/>
    <property type="match status" value="1"/>
</dbReference>
<gene>
    <name evidence="9" type="ORF">M430DRAFT_50558</name>
</gene>
<comment type="function">
    <text evidence="1">Negative regulator of transcription elongation.</text>
</comment>
<accession>A0A2T3B1Y0</accession>
<organism evidence="9 10">
    <name type="scientific">Amorphotheca resinae ATCC 22711</name>
    <dbReference type="NCBI Taxonomy" id="857342"/>
    <lineage>
        <taxon>Eukaryota</taxon>
        <taxon>Fungi</taxon>
        <taxon>Dikarya</taxon>
        <taxon>Ascomycota</taxon>
        <taxon>Pezizomycotina</taxon>
        <taxon>Leotiomycetes</taxon>
        <taxon>Helotiales</taxon>
        <taxon>Amorphothecaceae</taxon>
        <taxon>Amorphotheca</taxon>
    </lineage>
</organism>
<dbReference type="SMART" id="SM00510">
    <property type="entry name" value="TFS2M"/>
    <property type="match status" value="1"/>
</dbReference>
<dbReference type="InterPro" id="IPR003618">
    <property type="entry name" value="TFIIS_cen_dom"/>
</dbReference>
<dbReference type="InterPro" id="IPR011011">
    <property type="entry name" value="Znf_FYVE_PHD"/>
</dbReference>
<keyword evidence="10" id="KW-1185">Reference proteome</keyword>
<keyword evidence="5" id="KW-0863">Zinc-finger</keyword>
<keyword evidence="6" id="KW-0862">Zinc</keyword>
<dbReference type="GO" id="GO:0000977">
    <property type="term" value="F:RNA polymerase II transcription regulatory region sequence-specific DNA binding"/>
    <property type="evidence" value="ECO:0007669"/>
    <property type="project" value="TreeGrafter"/>
</dbReference>
<dbReference type="GO" id="GO:0001139">
    <property type="term" value="F:RNA polymerase II complex recruiting activity"/>
    <property type="evidence" value="ECO:0007669"/>
    <property type="project" value="TreeGrafter"/>
</dbReference>
<feature type="compositionally biased region" description="Pro residues" evidence="7">
    <location>
        <begin position="730"/>
        <end position="739"/>
    </location>
</feature>
<dbReference type="Pfam" id="PF07500">
    <property type="entry name" value="TFIIS_M"/>
    <property type="match status" value="1"/>
</dbReference>
<dbReference type="PANTHER" id="PTHR11477">
    <property type="entry name" value="TRANSCRIPTION FACTOR S-II ZINC FINGER DOMAIN-CONTAINING PROTEIN"/>
    <property type="match status" value="1"/>
</dbReference>
<dbReference type="InterPro" id="IPR019786">
    <property type="entry name" value="Zinc_finger_PHD-type_CS"/>
</dbReference>
<protein>
    <recommendedName>
        <fullName evidence="3">Transcription factor BYE1</fullName>
    </recommendedName>
</protein>
<sequence>MADEPEPRRSVRATKGQHTKMDLLDQPAEAKKRGTKKGGKKQAAQEEAEVEVIRCVCGAVETSPDDDEPWIACDNCGVWQHNICVGVSTYDDELPENYLCEQCDPVFHKPLLDAMSRGEKPWEENRKAFEQRQQEEQEVSKRKGKKGKGKRLSDPKSEAGQATNGKAKSPSTPVPETKKEKKEPAKSGGSKRKSTHESHDSESSKEPQPKVRKVSHPPPKSPPSDLAAKIVDLDSDRQGAAKLIYKSLVATIPEAVKTKVYAFSAGDTLESKAERLAIQVEDALYKTHPDKTAYGKQARALFSNIKHNQELCNGLLTKTLAPSHLAVMTTDDMASKELKRETAEMKARSDKQSIMVTEDGPRVRRTHKGDEVIEGDNFTVPSDTTTSLATRRRFSLDPNDEMTSRSRDHSPAGHEVELPGDIENYQSRDNIRGQAVPKQPLDIDTKKQPRKPSSHGDFDINKVFSSVQSPTGPSNSHARRPSGNAPPVNGPGVDPEIDKMLADDDGNESPPYSPAEHDSDPSIVWRGMVTMDSIAKFPATAKHVAGADLSRSATPMPWSDILQKDLRVAGRIDQEKANEYLCSLRYSPPTDVVVVNVTPAGEAALQGFRDMFDYFHSKNRYGVLTNKGVGNIRDTYLVPVAPSPAPLPDFLINLEGHRVSENRSEPIILVALVIRNEWQPGQQRTFDGSSESRSPSLQSYPQRQMSISGSGPQMSPIAPQNPTFAAGPPSQSPHPPPQLSPEDLQRRQQQELDQRHGEETAAKILGAFVNAPTVGFLMPQAFQMRPSEWEVIRDILEVDERARNDLQHLSQVLEIRMAQQLPGPSAPGGP</sequence>
<dbReference type="InterPro" id="IPR013083">
    <property type="entry name" value="Znf_RING/FYVE/PHD"/>
</dbReference>
<comment type="similarity">
    <text evidence="2">Belongs to the BYE1 family.</text>
</comment>
<dbReference type="InterPro" id="IPR012921">
    <property type="entry name" value="SPOC_C"/>
</dbReference>
<dbReference type="Pfam" id="PF07744">
    <property type="entry name" value="SPOC"/>
    <property type="match status" value="1"/>
</dbReference>
<feature type="compositionally biased region" description="Polar residues" evidence="7">
    <location>
        <begin position="463"/>
        <end position="476"/>
    </location>
</feature>
<dbReference type="GO" id="GO:0005634">
    <property type="term" value="C:nucleus"/>
    <property type="evidence" value="ECO:0007669"/>
    <property type="project" value="TreeGrafter"/>
</dbReference>
<evidence type="ECO:0000313" key="10">
    <source>
        <dbReference type="Proteomes" id="UP000241818"/>
    </source>
</evidence>
<dbReference type="GO" id="GO:0031564">
    <property type="term" value="P:transcription antitermination"/>
    <property type="evidence" value="ECO:0007669"/>
    <property type="project" value="TreeGrafter"/>
</dbReference>
<dbReference type="SUPFAM" id="SSF46942">
    <property type="entry name" value="Elongation factor TFIIS domain 2"/>
    <property type="match status" value="1"/>
</dbReference>